<keyword evidence="1" id="KW-0732">Signal</keyword>
<dbReference type="Gene3D" id="3.30.457.10">
    <property type="entry name" value="Copper amine oxidase-like, N-terminal domain"/>
    <property type="match status" value="1"/>
</dbReference>
<evidence type="ECO:0000313" key="3">
    <source>
        <dbReference type="EMBL" id="MBP2111007.1"/>
    </source>
</evidence>
<evidence type="ECO:0000256" key="1">
    <source>
        <dbReference type="SAM" id="SignalP"/>
    </source>
</evidence>
<organism evidence="3 4">
    <name type="scientific">Paenibacillus silagei</name>
    <dbReference type="NCBI Taxonomy" id="1670801"/>
    <lineage>
        <taxon>Bacteria</taxon>
        <taxon>Bacillati</taxon>
        <taxon>Bacillota</taxon>
        <taxon>Bacilli</taxon>
        <taxon>Bacillales</taxon>
        <taxon>Paenibacillaceae</taxon>
        <taxon>Paenibacillus</taxon>
    </lineage>
</organism>
<dbReference type="InterPro" id="IPR012854">
    <property type="entry name" value="Cu_amine_oxidase-like_N"/>
</dbReference>
<reference evidence="3 4" key="1">
    <citation type="submission" date="2021-03" db="EMBL/GenBank/DDBJ databases">
        <title>Genomic Encyclopedia of Type Strains, Phase IV (KMG-IV): sequencing the most valuable type-strain genomes for metagenomic binning, comparative biology and taxonomic classification.</title>
        <authorList>
            <person name="Goeker M."/>
        </authorList>
    </citation>
    <scope>NUCLEOTIDE SEQUENCE [LARGE SCALE GENOMIC DNA]</scope>
    <source>
        <strain evidence="3 4">DSM 101953</strain>
    </source>
</reference>
<feature type="domain" description="Copper amine oxidase-like N-terminal" evidence="2">
    <location>
        <begin position="37"/>
        <end position="143"/>
    </location>
</feature>
<gene>
    <name evidence="3" type="ORF">J2Z70_001148</name>
</gene>
<protein>
    <recommendedName>
        <fullName evidence="2">Copper amine oxidase-like N-terminal domain-containing protein</fullName>
    </recommendedName>
</protein>
<dbReference type="InterPro" id="IPR036582">
    <property type="entry name" value="Mao_N_sf"/>
</dbReference>
<dbReference type="Pfam" id="PF07833">
    <property type="entry name" value="Cu_amine_oxidN1"/>
    <property type="match status" value="1"/>
</dbReference>
<dbReference type="Proteomes" id="UP000773462">
    <property type="component" value="Unassembled WGS sequence"/>
</dbReference>
<dbReference type="RefSeq" id="WP_209870295.1">
    <property type="nucleotide sequence ID" value="NZ_JAGGLV010000003.1"/>
</dbReference>
<feature type="signal peptide" evidence="1">
    <location>
        <begin position="1"/>
        <end position="29"/>
    </location>
</feature>
<name>A0ABS4NLS6_9BACL</name>
<comment type="caution">
    <text evidence="3">The sequence shown here is derived from an EMBL/GenBank/DDBJ whole genome shotgun (WGS) entry which is preliminary data.</text>
</comment>
<dbReference type="EMBL" id="JAGGLV010000003">
    <property type="protein sequence ID" value="MBP2111007.1"/>
    <property type="molecule type" value="Genomic_DNA"/>
</dbReference>
<evidence type="ECO:0000313" key="4">
    <source>
        <dbReference type="Proteomes" id="UP000773462"/>
    </source>
</evidence>
<feature type="chain" id="PRO_5047487325" description="Copper amine oxidase-like N-terminal domain-containing protein" evidence="1">
    <location>
        <begin position="30"/>
        <end position="258"/>
    </location>
</feature>
<sequence>MFKRIAAVFLSVMLFAAGAGVLTSNNVSAAGSLRIIVNGQELQTGETSAYTNGPDVMLPLRETVEALKYKVSFSGATGTFLLERFQESVQFRLSGKELVLDGKNKVPFTGGFELKQKKAFAPLSFFAAIGLVTSYNPETAQVEVYTREVMASAVAGLLAAGNYPALKERYYAKDAEPAALPALQQSWEGINMLAGSYRGVKSTTSTQQDGVITIVSVLSFTKAEAVLTLELGASGKLTKLTLTPVQAASEVLAGPAPS</sequence>
<proteinExistence type="predicted"/>
<keyword evidence="4" id="KW-1185">Reference proteome</keyword>
<evidence type="ECO:0000259" key="2">
    <source>
        <dbReference type="Pfam" id="PF07833"/>
    </source>
</evidence>
<dbReference type="SUPFAM" id="SSF55383">
    <property type="entry name" value="Copper amine oxidase, domain N"/>
    <property type="match status" value="1"/>
</dbReference>
<accession>A0ABS4NLS6</accession>